<evidence type="ECO:0000313" key="1">
    <source>
        <dbReference type="EMBL" id="MDX5930760.1"/>
    </source>
</evidence>
<dbReference type="RefSeq" id="WP_319613690.1">
    <property type="nucleotide sequence ID" value="NZ_JAWXYB010000018.1"/>
</dbReference>
<accession>A0AAW9DP34</accession>
<dbReference type="Proteomes" id="UP001279553">
    <property type="component" value="Unassembled WGS sequence"/>
</dbReference>
<dbReference type="SUPFAM" id="SSF56091">
    <property type="entry name" value="DNA ligase/mRNA capping enzyme, catalytic domain"/>
    <property type="match status" value="1"/>
</dbReference>
<evidence type="ECO:0008006" key="3">
    <source>
        <dbReference type="Google" id="ProtNLM"/>
    </source>
</evidence>
<name>A0AAW9DP34_ACIAO</name>
<keyword evidence="2" id="KW-1185">Reference proteome</keyword>
<organism evidence="1 2">
    <name type="scientific">Acidiphilium acidophilum</name>
    <name type="common">Thiobacillus acidophilus</name>
    <dbReference type="NCBI Taxonomy" id="76588"/>
    <lineage>
        <taxon>Bacteria</taxon>
        <taxon>Pseudomonadati</taxon>
        <taxon>Pseudomonadota</taxon>
        <taxon>Alphaproteobacteria</taxon>
        <taxon>Acetobacterales</taxon>
        <taxon>Acidocellaceae</taxon>
        <taxon>Acidiphilium</taxon>
    </lineage>
</organism>
<gene>
    <name evidence="1" type="ORF">SIL87_08305</name>
</gene>
<dbReference type="AlphaFoldDB" id="A0AAW9DP34"/>
<dbReference type="Gene3D" id="3.30.470.30">
    <property type="entry name" value="DNA ligase/mRNA capping enzyme"/>
    <property type="match status" value="1"/>
</dbReference>
<proteinExistence type="predicted"/>
<protein>
    <recommendedName>
        <fullName evidence="3">ATP-dependent DNA ligase family profile domain-containing protein</fullName>
    </recommendedName>
</protein>
<sequence>MTRRGLDWTHKFGTNVPDALKALAVDTAIIDGEIVVETRTGASDFSALQADLHDHRSDRFTFYGFDRWIHRLVGLGKRGGLAYSRRLS</sequence>
<comment type="caution">
    <text evidence="1">The sequence shown here is derived from an EMBL/GenBank/DDBJ whole genome shotgun (WGS) entry which is preliminary data.</text>
</comment>
<evidence type="ECO:0000313" key="2">
    <source>
        <dbReference type="Proteomes" id="UP001279553"/>
    </source>
</evidence>
<reference evidence="1 2" key="1">
    <citation type="submission" date="2023-11" db="EMBL/GenBank/DDBJ databases">
        <title>MicrobeMod: A computational toolkit for identifying prokaryotic methylation and restriction-modification with nanopore sequencing.</title>
        <authorList>
            <person name="Crits-Christoph A."/>
            <person name="Kang S.C."/>
            <person name="Lee H."/>
            <person name="Ostrov N."/>
        </authorList>
    </citation>
    <scope>NUCLEOTIDE SEQUENCE [LARGE SCALE GENOMIC DNA]</scope>
    <source>
        <strain evidence="1 2">DSMZ 700</strain>
    </source>
</reference>
<dbReference type="EMBL" id="JAWXYB010000018">
    <property type="protein sequence ID" value="MDX5930760.1"/>
    <property type="molecule type" value="Genomic_DNA"/>
</dbReference>